<evidence type="ECO:0000259" key="2">
    <source>
        <dbReference type="PROSITE" id="PS50878"/>
    </source>
</evidence>
<dbReference type="Proteomes" id="UP000189701">
    <property type="component" value="Unplaced"/>
</dbReference>
<dbReference type="CDD" id="cd09279">
    <property type="entry name" value="RNase_HI_like"/>
    <property type="match status" value="1"/>
</dbReference>
<dbReference type="RefSeq" id="XP_009786602.1">
    <property type="nucleotide sequence ID" value="XM_009788300.1"/>
</dbReference>
<dbReference type="PANTHER" id="PTHR48475">
    <property type="entry name" value="RIBONUCLEASE H"/>
    <property type="match status" value="1"/>
</dbReference>
<dbReference type="Pfam" id="PF17919">
    <property type="entry name" value="RT_RNaseH_2"/>
    <property type="match status" value="1"/>
</dbReference>
<dbReference type="eggNOG" id="KOG0017">
    <property type="taxonomic scope" value="Eukaryota"/>
</dbReference>
<organism evidence="3 4">
    <name type="scientific">Nicotiana sylvestris</name>
    <name type="common">Wood tobacco</name>
    <name type="synonym">South American tobacco</name>
    <dbReference type="NCBI Taxonomy" id="4096"/>
    <lineage>
        <taxon>Eukaryota</taxon>
        <taxon>Viridiplantae</taxon>
        <taxon>Streptophyta</taxon>
        <taxon>Embryophyta</taxon>
        <taxon>Tracheophyta</taxon>
        <taxon>Spermatophyta</taxon>
        <taxon>Magnoliopsida</taxon>
        <taxon>eudicotyledons</taxon>
        <taxon>Gunneridae</taxon>
        <taxon>Pentapetalae</taxon>
        <taxon>asterids</taxon>
        <taxon>lamiids</taxon>
        <taxon>Solanales</taxon>
        <taxon>Solanaceae</taxon>
        <taxon>Nicotianoideae</taxon>
        <taxon>Nicotianeae</taxon>
        <taxon>Nicotiana</taxon>
    </lineage>
</organism>
<dbReference type="InterPro" id="IPR002156">
    <property type="entry name" value="RNaseH_domain"/>
</dbReference>
<dbReference type="Gene3D" id="3.30.420.10">
    <property type="entry name" value="Ribonuclease H-like superfamily/Ribonuclease H"/>
    <property type="match status" value="1"/>
</dbReference>
<dbReference type="InterPro" id="IPR043502">
    <property type="entry name" value="DNA/RNA_pol_sf"/>
</dbReference>
<dbReference type="GO" id="GO:0003676">
    <property type="term" value="F:nucleic acid binding"/>
    <property type="evidence" value="ECO:0007669"/>
    <property type="project" value="InterPro"/>
</dbReference>
<dbReference type="InterPro" id="IPR043128">
    <property type="entry name" value="Rev_trsase/Diguanyl_cyclase"/>
</dbReference>
<dbReference type="InterPro" id="IPR041577">
    <property type="entry name" value="RT_RNaseH_2"/>
</dbReference>
<dbReference type="GO" id="GO:0004523">
    <property type="term" value="F:RNA-DNA hybrid ribonuclease activity"/>
    <property type="evidence" value="ECO:0007669"/>
    <property type="project" value="InterPro"/>
</dbReference>
<dbReference type="PANTHER" id="PTHR48475:SF2">
    <property type="entry name" value="RIBONUCLEASE H"/>
    <property type="match status" value="1"/>
</dbReference>
<dbReference type="SUPFAM" id="SSF53098">
    <property type="entry name" value="Ribonuclease H-like"/>
    <property type="match status" value="1"/>
</dbReference>
<dbReference type="Gene3D" id="3.30.70.270">
    <property type="match status" value="2"/>
</dbReference>
<feature type="compositionally biased region" description="Polar residues" evidence="1">
    <location>
        <begin position="429"/>
        <end position="438"/>
    </location>
</feature>
<proteinExistence type="predicted"/>
<dbReference type="Pfam" id="PF00078">
    <property type="entry name" value="RVT_1"/>
    <property type="match status" value="1"/>
</dbReference>
<evidence type="ECO:0000313" key="3">
    <source>
        <dbReference type="Proteomes" id="UP000189701"/>
    </source>
</evidence>
<reference evidence="3" key="1">
    <citation type="journal article" date="2013" name="Genome Biol.">
        <title>Reference genomes and transcriptomes of Nicotiana sylvestris and Nicotiana tomentosiformis.</title>
        <authorList>
            <person name="Sierro N."/>
            <person name="Battey J.N."/>
            <person name="Ouadi S."/>
            <person name="Bovet L."/>
            <person name="Goepfert S."/>
            <person name="Bakaher N."/>
            <person name="Peitsch M.C."/>
            <person name="Ivanov N.V."/>
        </authorList>
    </citation>
    <scope>NUCLEOTIDE SEQUENCE [LARGE SCALE GENOMIC DNA]</scope>
</reference>
<dbReference type="InterPro" id="IPR012337">
    <property type="entry name" value="RNaseH-like_sf"/>
</dbReference>
<keyword evidence="3" id="KW-1185">Reference proteome</keyword>
<dbReference type="PROSITE" id="PS50878">
    <property type="entry name" value="RT_POL"/>
    <property type="match status" value="1"/>
</dbReference>
<dbReference type="AlphaFoldDB" id="A0A1U7X399"/>
<reference evidence="4" key="2">
    <citation type="submission" date="2025-08" db="UniProtKB">
        <authorList>
            <consortium name="RefSeq"/>
        </authorList>
    </citation>
    <scope>IDENTIFICATION</scope>
    <source>
        <tissue evidence="4">Leaf</tissue>
    </source>
</reference>
<gene>
    <name evidence="4" type="primary">LOC104234693</name>
</gene>
<dbReference type="InterPro" id="IPR000477">
    <property type="entry name" value="RT_dom"/>
</dbReference>
<dbReference type="Pfam" id="PF13456">
    <property type="entry name" value="RVT_3"/>
    <property type="match status" value="1"/>
</dbReference>
<sequence>MEVYIDDMLVKYLNAGDHLKHLQETFDILRKHNIKLNPEKCSFRVSSGKFLGFLVLQRGIEANIDKFKAIEDISDQLSNVKEVQRLKGRLASLSRFSSRSSEKCHQFFSLLKKKNNFEWTSERLQALKDLKRYLSSPTLLSKPEEGKQLLIYLAVSEVVVSVVLVRKDEGTQSPIYYVSKILAGAKTRYPHLEKLALALVVVAQKFRPYLQCHPIAVVTTFPLQNILHKPELSGRLAKWAVEMSEFDLEYKHKTVIKSQFFAEFVDDFSPGLLPLLPKKHDAVRIDIRKYEALIAGLELARGLDSEVIEIKCDSQLVVNQVYGIFEAKEEHMQQYVVKVQTLLIWFMAWSITHIPREENMEADALANLGSNAEMKGSDSENFLKIPSHLRRCALKQLDTASREVKMLKPLSVPENNSLKNYGKGGTVTPAGNSETSNLGKREIPRHVVHMIIEGTDIPQGPVIKRIKISAEIEGLIRDHMTEDAITFSEEDLETLAEPHNNTLVISFLLSNIQITRVLVDPGNSANVIRSKVVEQLGLLDQIVPASRVLHGFNMAGDITK</sequence>
<accession>A0A1U7X399</accession>
<dbReference type="InterPro" id="IPR036397">
    <property type="entry name" value="RNaseH_sf"/>
</dbReference>
<dbReference type="SUPFAM" id="SSF56672">
    <property type="entry name" value="DNA/RNA polymerases"/>
    <property type="match status" value="1"/>
</dbReference>
<protein>
    <submittedName>
        <fullName evidence="4">Uncharacterized protein LOC104234693</fullName>
    </submittedName>
</protein>
<evidence type="ECO:0000313" key="4">
    <source>
        <dbReference type="RefSeq" id="XP_009786602.1"/>
    </source>
</evidence>
<name>A0A1U7X399_NICSY</name>
<evidence type="ECO:0000256" key="1">
    <source>
        <dbReference type="SAM" id="MobiDB-lite"/>
    </source>
</evidence>
<feature type="region of interest" description="Disordered" evidence="1">
    <location>
        <begin position="418"/>
        <end position="438"/>
    </location>
</feature>
<feature type="domain" description="Reverse transcriptase" evidence="2">
    <location>
        <begin position="1"/>
        <end position="55"/>
    </location>
</feature>